<reference evidence="2" key="1">
    <citation type="journal article" date="2019" name="Int. J. Syst. Evol. Microbiol.">
        <title>The Global Catalogue of Microorganisms (GCM) 10K type strain sequencing project: providing services to taxonomists for standard genome sequencing and annotation.</title>
        <authorList>
            <consortium name="The Broad Institute Genomics Platform"/>
            <consortium name="The Broad Institute Genome Sequencing Center for Infectious Disease"/>
            <person name="Wu L."/>
            <person name="Ma J."/>
        </authorList>
    </citation>
    <scope>NUCLEOTIDE SEQUENCE [LARGE SCALE GENOMIC DNA]</scope>
    <source>
        <strain evidence="2">KCTC 52168</strain>
    </source>
</reference>
<dbReference type="EMBL" id="JBHRTI010000004">
    <property type="protein sequence ID" value="MFC3148320.1"/>
    <property type="molecule type" value="Genomic_DNA"/>
</dbReference>
<dbReference type="RefSeq" id="WP_377304136.1">
    <property type="nucleotide sequence ID" value="NZ_CP180191.1"/>
</dbReference>
<sequence length="138" mass="15530">MFKQPGPIEPIVAGNELSARDWPVARADVDPALRPVGSYAATQSDLDMRWWHHCDLMESTMDDRCKAIRKQMGETEPLTVERRTVILNALARNEGWAMPASRPGFWSIAWLCVKILTHEDLLPTLQAHKPDRQAATGV</sequence>
<gene>
    <name evidence="1" type="ORF">ACFOEN_11770</name>
</gene>
<evidence type="ECO:0000313" key="2">
    <source>
        <dbReference type="Proteomes" id="UP001595556"/>
    </source>
</evidence>
<accession>A0ABV7H3F2</accession>
<protein>
    <submittedName>
        <fullName evidence="1">Uncharacterized protein</fullName>
    </submittedName>
</protein>
<keyword evidence="2" id="KW-1185">Reference proteome</keyword>
<organism evidence="1 2">
    <name type="scientific">Piscinibacterium candidicorallinum</name>
    <dbReference type="NCBI Taxonomy" id="1793872"/>
    <lineage>
        <taxon>Bacteria</taxon>
        <taxon>Pseudomonadati</taxon>
        <taxon>Pseudomonadota</taxon>
        <taxon>Betaproteobacteria</taxon>
        <taxon>Burkholderiales</taxon>
        <taxon>Piscinibacterium</taxon>
    </lineage>
</organism>
<evidence type="ECO:0000313" key="1">
    <source>
        <dbReference type="EMBL" id="MFC3148320.1"/>
    </source>
</evidence>
<dbReference type="Proteomes" id="UP001595556">
    <property type="component" value="Unassembled WGS sequence"/>
</dbReference>
<comment type="caution">
    <text evidence="1">The sequence shown here is derived from an EMBL/GenBank/DDBJ whole genome shotgun (WGS) entry which is preliminary data.</text>
</comment>
<proteinExistence type="predicted"/>
<name>A0ABV7H3F2_9BURK</name>